<dbReference type="Proteomes" id="UP000076502">
    <property type="component" value="Unassembled WGS sequence"/>
</dbReference>
<dbReference type="AlphaFoldDB" id="A0A154P3Y9"/>
<name>A0A154P3Y9_DUFNO</name>
<reference evidence="1 2" key="1">
    <citation type="submission" date="2015-07" db="EMBL/GenBank/DDBJ databases">
        <title>The genome of Dufourea novaeangliae.</title>
        <authorList>
            <person name="Pan H."/>
            <person name="Kapheim K."/>
        </authorList>
    </citation>
    <scope>NUCLEOTIDE SEQUENCE [LARGE SCALE GENOMIC DNA]</scope>
    <source>
        <strain evidence="1">0120121106</strain>
        <tissue evidence="1">Whole body</tissue>
    </source>
</reference>
<sequence length="62" mass="7383">MRGGHLCLGYDTAHEYSPIHFTEKLAKFYKRTYFLHNNIHEARETNGYSLKIFETKCKLRTC</sequence>
<organism evidence="1 2">
    <name type="scientific">Dufourea novaeangliae</name>
    <name type="common">Sweat bee</name>
    <dbReference type="NCBI Taxonomy" id="178035"/>
    <lineage>
        <taxon>Eukaryota</taxon>
        <taxon>Metazoa</taxon>
        <taxon>Ecdysozoa</taxon>
        <taxon>Arthropoda</taxon>
        <taxon>Hexapoda</taxon>
        <taxon>Insecta</taxon>
        <taxon>Pterygota</taxon>
        <taxon>Neoptera</taxon>
        <taxon>Endopterygota</taxon>
        <taxon>Hymenoptera</taxon>
        <taxon>Apocrita</taxon>
        <taxon>Aculeata</taxon>
        <taxon>Apoidea</taxon>
        <taxon>Anthophila</taxon>
        <taxon>Halictidae</taxon>
        <taxon>Rophitinae</taxon>
        <taxon>Dufourea</taxon>
    </lineage>
</organism>
<protein>
    <submittedName>
        <fullName evidence="1">Uncharacterized protein</fullName>
    </submittedName>
</protein>
<evidence type="ECO:0000313" key="2">
    <source>
        <dbReference type="Proteomes" id="UP000076502"/>
    </source>
</evidence>
<gene>
    <name evidence="1" type="ORF">WN55_10453</name>
</gene>
<evidence type="ECO:0000313" key="1">
    <source>
        <dbReference type="EMBL" id="KZC06542.1"/>
    </source>
</evidence>
<dbReference type="EMBL" id="KQ434809">
    <property type="protein sequence ID" value="KZC06542.1"/>
    <property type="molecule type" value="Genomic_DNA"/>
</dbReference>
<proteinExistence type="predicted"/>
<accession>A0A154P3Y9</accession>
<keyword evidence="2" id="KW-1185">Reference proteome</keyword>